<proteinExistence type="predicted"/>
<evidence type="ECO:0000313" key="1">
    <source>
        <dbReference type="EMBL" id="KKL85209.1"/>
    </source>
</evidence>
<comment type="caution">
    <text evidence="1">The sequence shown here is derived from an EMBL/GenBank/DDBJ whole genome shotgun (WGS) entry which is preliminary data.</text>
</comment>
<protein>
    <submittedName>
        <fullName evidence="1">Uncharacterized protein</fullName>
    </submittedName>
</protein>
<gene>
    <name evidence="1" type="ORF">LCGC14_1957050</name>
</gene>
<reference evidence="1" key="1">
    <citation type="journal article" date="2015" name="Nature">
        <title>Complex archaea that bridge the gap between prokaryotes and eukaryotes.</title>
        <authorList>
            <person name="Spang A."/>
            <person name="Saw J.H."/>
            <person name="Jorgensen S.L."/>
            <person name="Zaremba-Niedzwiedzka K."/>
            <person name="Martijn J."/>
            <person name="Lind A.E."/>
            <person name="van Eijk R."/>
            <person name="Schleper C."/>
            <person name="Guy L."/>
            <person name="Ettema T.J."/>
        </authorList>
    </citation>
    <scope>NUCLEOTIDE SEQUENCE</scope>
</reference>
<name>A0A0F9FFP0_9ZZZZ</name>
<sequence length="89" mass="9721">MAKKNGSEGALQFKSAPTRATACALQFKEMILEKPPGTIARVEMLEVLSELSRLDVDELVTIVTTLKAEVELMKASLKENNTDGQENQA</sequence>
<accession>A0A0F9FFP0</accession>
<dbReference type="AlphaFoldDB" id="A0A0F9FFP0"/>
<dbReference type="EMBL" id="LAZR01021473">
    <property type="protein sequence ID" value="KKL85209.1"/>
    <property type="molecule type" value="Genomic_DNA"/>
</dbReference>
<organism evidence="1">
    <name type="scientific">marine sediment metagenome</name>
    <dbReference type="NCBI Taxonomy" id="412755"/>
    <lineage>
        <taxon>unclassified sequences</taxon>
        <taxon>metagenomes</taxon>
        <taxon>ecological metagenomes</taxon>
    </lineage>
</organism>